<dbReference type="GeneID" id="92049215"/>
<proteinExistence type="predicted"/>
<dbReference type="RefSeq" id="XP_066661847.1">
    <property type="nucleotide sequence ID" value="XM_066816155.1"/>
</dbReference>
<sequence>MAFTAETFAHNDTINAVTMKEHAIRRLNEPRLPERTTRQCQRYVHPPRVVCDMDGLKSKSITALVDQWDNF</sequence>
<evidence type="ECO:0000313" key="2">
    <source>
        <dbReference type="Proteomes" id="UP001433268"/>
    </source>
</evidence>
<name>A0ABR1V1R1_9PEZI</name>
<protein>
    <submittedName>
        <fullName evidence="1">Uncharacterized protein</fullName>
    </submittedName>
</protein>
<comment type="caution">
    <text evidence="1">The sequence shown here is derived from an EMBL/GenBank/DDBJ whole genome shotgun (WGS) entry which is preliminary data.</text>
</comment>
<accession>A0ABR1V1R1</accession>
<evidence type="ECO:0000313" key="1">
    <source>
        <dbReference type="EMBL" id="KAK8065093.1"/>
    </source>
</evidence>
<dbReference type="Proteomes" id="UP001433268">
    <property type="component" value="Unassembled WGS sequence"/>
</dbReference>
<reference evidence="1 2" key="1">
    <citation type="submission" date="2023-01" db="EMBL/GenBank/DDBJ databases">
        <title>Analysis of 21 Apiospora genomes using comparative genomics revels a genus with tremendous synthesis potential of carbohydrate active enzymes and secondary metabolites.</title>
        <authorList>
            <person name="Sorensen T."/>
        </authorList>
    </citation>
    <scope>NUCLEOTIDE SEQUENCE [LARGE SCALE GENOMIC DNA]</scope>
    <source>
        <strain evidence="1 2">CBS 114990</strain>
    </source>
</reference>
<gene>
    <name evidence="1" type="ORF">PG997_011840</name>
</gene>
<keyword evidence="2" id="KW-1185">Reference proteome</keyword>
<organism evidence="1 2">
    <name type="scientific">Apiospora hydei</name>
    <dbReference type="NCBI Taxonomy" id="1337664"/>
    <lineage>
        <taxon>Eukaryota</taxon>
        <taxon>Fungi</taxon>
        <taxon>Dikarya</taxon>
        <taxon>Ascomycota</taxon>
        <taxon>Pezizomycotina</taxon>
        <taxon>Sordariomycetes</taxon>
        <taxon>Xylariomycetidae</taxon>
        <taxon>Amphisphaeriales</taxon>
        <taxon>Apiosporaceae</taxon>
        <taxon>Apiospora</taxon>
    </lineage>
</organism>
<dbReference type="EMBL" id="JAQQWN010000009">
    <property type="protein sequence ID" value="KAK8065093.1"/>
    <property type="molecule type" value="Genomic_DNA"/>
</dbReference>